<dbReference type="Proteomes" id="UP000622604">
    <property type="component" value="Unassembled WGS sequence"/>
</dbReference>
<protein>
    <submittedName>
        <fullName evidence="1">Uncharacterized protein</fullName>
    </submittedName>
</protein>
<reference evidence="1" key="2">
    <citation type="submission" date="2020-09" db="EMBL/GenBank/DDBJ databases">
        <authorList>
            <person name="Sun Q."/>
            <person name="Kim S."/>
        </authorList>
    </citation>
    <scope>NUCLEOTIDE SEQUENCE</scope>
    <source>
        <strain evidence="1">KCTC 32337</strain>
    </source>
</reference>
<comment type="caution">
    <text evidence="1">The sequence shown here is derived from an EMBL/GenBank/DDBJ whole genome shotgun (WGS) entry which is preliminary data.</text>
</comment>
<organism evidence="1 2">
    <name type="scientific">Paraglaciecola chathamensis</name>
    <dbReference type="NCBI Taxonomy" id="368405"/>
    <lineage>
        <taxon>Bacteria</taxon>
        <taxon>Pseudomonadati</taxon>
        <taxon>Pseudomonadota</taxon>
        <taxon>Gammaproteobacteria</taxon>
        <taxon>Alteromonadales</taxon>
        <taxon>Alteromonadaceae</taxon>
        <taxon>Paraglaciecola</taxon>
    </lineage>
</organism>
<dbReference type="AlphaFoldDB" id="A0A8H9M2M5"/>
<accession>A0A8H9M2M5</accession>
<evidence type="ECO:0000313" key="2">
    <source>
        <dbReference type="Proteomes" id="UP000622604"/>
    </source>
</evidence>
<dbReference type="RefSeq" id="WP_013755122.1">
    <property type="nucleotide sequence ID" value="NZ_BMZC01000014.1"/>
</dbReference>
<proteinExistence type="predicted"/>
<sequence>MDKDDIKQLIKICAKGVPVADLGLDSLDFISNSIQKRRLSRIKKFLRYLNFQFERLTPQQIDNFSKLIHTSECEEVLSEYAESAMSTSCDLAIASTAILYAENSDNCLLSVDEEKIFPFGLHKIDRQLLDLFLAFMQMPKDLKRHCFADDESLFCERLAVNPLTSDYFQHKGFDLESCFILSDDLIRRRFLAKDPRSMPRAMGSSAHWEIAVGSTSISKKFSDIVKRATDLLELARERRLIE</sequence>
<evidence type="ECO:0000313" key="1">
    <source>
        <dbReference type="EMBL" id="GGZ77483.1"/>
    </source>
</evidence>
<gene>
    <name evidence="1" type="ORF">GCM10011274_39460</name>
</gene>
<name>A0A8H9M2M5_9ALTE</name>
<dbReference type="EMBL" id="BMZC01000014">
    <property type="protein sequence ID" value="GGZ77483.1"/>
    <property type="molecule type" value="Genomic_DNA"/>
</dbReference>
<reference evidence="1" key="1">
    <citation type="journal article" date="2014" name="Int. J. Syst. Evol. Microbiol.">
        <title>Complete genome sequence of Corynebacterium casei LMG S-19264T (=DSM 44701T), isolated from a smear-ripened cheese.</title>
        <authorList>
            <consortium name="US DOE Joint Genome Institute (JGI-PGF)"/>
            <person name="Walter F."/>
            <person name="Albersmeier A."/>
            <person name="Kalinowski J."/>
            <person name="Ruckert C."/>
        </authorList>
    </citation>
    <scope>NUCLEOTIDE SEQUENCE</scope>
    <source>
        <strain evidence="1">KCTC 32337</strain>
    </source>
</reference>